<reference evidence="2" key="1">
    <citation type="journal article" date="2023" name="Nat. Plants">
        <title>Single-cell RNA sequencing provides a high-resolution roadmap for understanding the multicellular compartmentation of specialized metabolism.</title>
        <authorList>
            <person name="Sun S."/>
            <person name="Shen X."/>
            <person name="Li Y."/>
            <person name="Li Y."/>
            <person name="Wang S."/>
            <person name="Li R."/>
            <person name="Zhang H."/>
            <person name="Shen G."/>
            <person name="Guo B."/>
            <person name="Wei J."/>
            <person name="Xu J."/>
            <person name="St-Pierre B."/>
            <person name="Chen S."/>
            <person name="Sun C."/>
        </authorList>
    </citation>
    <scope>NUCLEOTIDE SEQUENCE [LARGE SCALE GENOMIC DNA]</scope>
</reference>
<name>A0ACC0AAF3_CATRO</name>
<sequence length="147" mass="17027">MCFMTLESEVQSSPSNLSNFVVDDDDDPNSIFIAMYDELKRISKRNKELKNKIENLLNDNSKLLFENKTLLESLEVLEKKKDSSNLKFQKLVLENKNLCEKVLSLEKCMEDYNDLKKNVIVFESDSSSIIDKHENKTIFVAKRIGNV</sequence>
<dbReference type="Proteomes" id="UP001060085">
    <property type="component" value="Linkage Group LG06"/>
</dbReference>
<organism evidence="1 2">
    <name type="scientific">Catharanthus roseus</name>
    <name type="common">Madagascar periwinkle</name>
    <name type="synonym">Vinca rosea</name>
    <dbReference type="NCBI Taxonomy" id="4058"/>
    <lineage>
        <taxon>Eukaryota</taxon>
        <taxon>Viridiplantae</taxon>
        <taxon>Streptophyta</taxon>
        <taxon>Embryophyta</taxon>
        <taxon>Tracheophyta</taxon>
        <taxon>Spermatophyta</taxon>
        <taxon>Magnoliopsida</taxon>
        <taxon>eudicotyledons</taxon>
        <taxon>Gunneridae</taxon>
        <taxon>Pentapetalae</taxon>
        <taxon>asterids</taxon>
        <taxon>lamiids</taxon>
        <taxon>Gentianales</taxon>
        <taxon>Apocynaceae</taxon>
        <taxon>Rauvolfioideae</taxon>
        <taxon>Vinceae</taxon>
        <taxon>Catharanthinae</taxon>
        <taxon>Catharanthus</taxon>
    </lineage>
</organism>
<dbReference type="EMBL" id="CM044706">
    <property type="protein sequence ID" value="KAI5657375.1"/>
    <property type="molecule type" value="Genomic_DNA"/>
</dbReference>
<evidence type="ECO:0000313" key="2">
    <source>
        <dbReference type="Proteomes" id="UP001060085"/>
    </source>
</evidence>
<protein>
    <submittedName>
        <fullName evidence="1">Uncharacterized protein</fullName>
    </submittedName>
</protein>
<gene>
    <name evidence="1" type="ORF">M9H77_26168</name>
</gene>
<evidence type="ECO:0000313" key="1">
    <source>
        <dbReference type="EMBL" id="KAI5657375.1"/>
    </source>
</evidence>
<keyword evidence="2" id="KW-1185">Reference proteome</keyword>
<accession>A0ACC0AAF3</accession>
<proteinExistence type="predicted"/>
<comment type="caution">
    <text evidence="1">The sequence shown here is derived from an EMBL/GenBank/DDBJ whole genome shotgun (WGS) entry which is preliminary data.</text>
</comment>